<gene>
    <name evidence="2" type="ORF">BCV71DRAFT_270865</name>
</gene>
<dbReference type="OMA" id="CVWANDV"/>
<sequence length="648" mass="73865">MKASLNKKKKANETVDGLKSCLLQAKKLPSGIITSAAELAGCDTRQMRSFIENRPGLTNVEEWRAVVDKHFDETLESLTGRLDSIMVSSSSSTTTNTVEEKQFHTFTAPFDKLIRKDIPLNIKEVILKKISFSILASIIPQSATETELAYTIAPLDERLIESNRFDADFSKLFTDQHFDILFSQFFGVRGPMKNNLEAHPVQHALILALEQNSIKKQTFDFEWPPSEAMKVALETFKTKEPQRKLYILKKSQTKQHGKKSLKNHARLVCRTENKKIKRLYYRRKSADTSDKEKWNVHIAKAEIRLEYLKGTFKEKITKSREGSREEVEGIPDKEEHEREAELLPNKEKQPLGEDISSRRIGQLKSIVKHLVFFAIQSYSKNDVKAQSCDTTDKEIPACTLIANTVRLFLPSKEKYNIIAHQLYFCVWANDVLKHARYSKFTIGLHPSTTFSLLNALHLNAPTLYQLLTQELTKVDQDQSSDQEGKPASKLVVYGYDQQPITSLEFARQNKDAVFNAIFNMGLLHTSCKSYGLDFAHRVICLPSLKTVSTLGTQEKMVNILNKPKKAAYEERVLKNPNVILEGQKPKESLSAEIKSLSDVIKQLEGELKKTLNFQNESDFSGKIRTLKNQWEKGNNDKLHEDIETLKIA</sequence>
<evidence type="ECO:0000256" key="1">
    <source>
        <dbReference type="SAM" id="MobiDB-lite"/>
    </source>
</evidence>
<organism evidence="2 3">
    <name type="scientific">Rhizopus microsporus</name>
    <dbReference type="NCBI Taxonomy" id="58291"/>
    <lineage>
        <taxon>Eukaryota</taxon>
        <taxon>Fungi</taxon>
        <taxon>Fungi incertae sedis</taxon>
        <taxon>Mucoromycota</taxon>
        <taxon>Mucoromycotina</taxon>
        <taxon>Mucoromycetes</taxon>
        <taxon>Mucorales</taxon>
        <taxon>Mucorineae</taxon>
        <taxon>Rhizopodaceae</taxon>
        <taxon>Rhizopus</taxon>
    </lineage>
</organism>
<name>A0A1X0RXW6_RHIZD</name>
<dbReference type="AlphaFoldDB" id="A0A1X0RXW6"/>
<reference evidence="2 3" key="1">
    <citation type="journal article" date="2016" name="Proc. Natl. Acad. Sci. U.S.A.">
        <title>Lipid metabolic changes in an early divergent fungus govern the establishment of a mutualistic symbiosis with endobacteria.</title>
        <authorList>
            <person name="Lastovetsky O.A."/>
            <person name="Gaspar M.L."/>
            <person name="Mondo S.J."/>
            <person name="LaButti K.M."/>
            <person name="Sandor L."/>
            <person name="Grigoriev I.V."/>
            <person name="Henry S.A."/>
            <person name="Pawlowska T.E."/>
        </authorList>
    </citation>
    <scope>NUCLEOTIDE SEQUENCE [LARGE SCALE GENOMIC DNA]</scope>
    <source>
        <strain evidence="2 3">ATCC 11559</strain>
    </source>
</reference>
<dbReference type="VEuPathDB" id="FungiDB:BCV72DRAFT_303342"/>
<feature type="region of interest" description="Disordered" evidence="1">
    <location>
        <begin position="318"/>
        <end position="354"/>
    </location>
</feature>
<evidence type="ECO:0000313" key="2">
    <source>
        <dbReference type="EMBL" id="ORE16860.1"/>
    </source>
</evidence>
<protein>
    <submittedName>
        <fullName evidence="2">Uncharacterized protein</fullName>
    </submittedName>
</protein>
<accession>A0A1X0RXW6</accession>
<dbReference type="EMBL" id="KV921372">
    <property type="protein sequence ID" value="ORE16860.1"/>
    <property type="molecule type" value="Genomic_DNA"/>
</dbReference>
<dbReference type="Proteomes" id="UP000242381">
    <property type="component" value="Unassembled WGS sequence"/>
</dbReference>
<evidence type="ECO:0000313" key="3">
    <source>
        <dbReference type="Proteomes" id="UP000242381"/>
    </source>
</evidence>
<proteinExistence type="predicted"/>